<comment type="caution">
    <text evidence="2">The sequence shown here is derived from an EMBL/GenBank/DDBJ whole genome shotgun (WGS) entry which is preliminary data.</text>
</comment>
<feature type="region of interest" description="Disordered" evidence="1">
    <location>
        <begin position="31"/>
        <end position="56"/>
    </location>
</feature>
<dbReference type="RefSeq" id="WP_198734681.1">
    <property type="nucleotide sequence ID" value="NZ_JAEINH010000016.1"/>
</dbReference>
<evidence type="ECO:0000313" key="2">
    <source>
        <dbReference type="EMBL" id="MBI9116114.1"/>
    </source>
</evidence>
<keyword evidence="3" id="KW-1185">Reference proteome</keyword>
<organism evidence="2 3">
    <name type="scientific">Sanguibacter suaedae</name>
    <dbReference type="NCBI Taxonomy" id="2795737"/>
    <lineage>
        <taxon>Bacteria</taxon>
        <taxon>Bacillati</taxon>
        <taxon>Actinomycetota</taxon>
        <taxon>Actinomycetes</taxon>
        <taxon>Micrococcales</taxon>
        <taxon>Sanguibacteraceae</taxon>
        <taxon>Sanguibacter</taxon>
    </lineage>
</organism>
<name>A0A934MEY5_9MICO</name>
<proteinExistence type="predicted"/>
<protein>
    <submittedName>
        <fullName evidence="2">Uncharacterized protein</fullName>
    </submittedName>
</protein>
<gene>
    <name evidence="2" type="ORF">JAV76_13945</name>
</gene>
<dbReference type="EMBL" id="JAEINH010000016">
    <property type="protein sequence ID" value="MBI9116114.1"/>
    <property type="molecule type" value="Genomic_DNA"/>
</dbReference>
<feature type="compositionally biased region" description="Basic and acidic residues" evidence="1">
    <location>
        <begin position="39"/>
        <end position="56"/>
    </location>
</feature>
<evidence type="ECO:0000313" key="3">
    <source>
        <dbReference type="Proteomes" id="UP000602087"/>
    </source>
</evidence>
<dbReference type="AlphaFoldDB" id="A0A934MEY5"/>
<dbReference type="Proteomes" id="UP000602087">
    <property type="component" value="Unassembled WGS sequence"/>
</dbReference>
<evidence type="ECO:0000256" key="1">
    <source>
        <dbReference type="SAM" id="MobiDB-lite"/>
    </source>
</evidence>
<accession>A0A934MEY5</accession>
<reference evidence="2" key="1">
    <citation type="submission" date="2020-12" db="EMBL/GenBank/DDBJ databases">
        <title>Sanguibacter suaedae sp. nov., isolated from Suaeda aralocaspica.</title>
        <authorList>
            <person name="Ma Q."/>
        </authorList>
    </citation>
    <scope>NUCLEOTIDE SEQUENCE</scope>
    <source>
        <strain evidence="2">YZGR15</strain>
    </source>
</reference>
<sequence length="107" mass="11608">MTIDRPASEVPGPAASWPAPLARLADDVELRTNPAPGDRGTEVYAQRRADRTDPTLDGRIRGALRETRMILETGEILLGDAPSTTRSTVTNLPLRLALRHARTGGRL</sequence>